<proteinExistence type="predicted"/>
<feature type="domain" description="SecA family profile" evidence="6">
    <location>
        <begin position="420"/>
        <end position="1045"/>
    </location>
</feature>
<evidence type="ECO:0000259" key="5">
    <source>
        <dbReference type="PROSITE" id="PS51192"/>
    </source>
</evidence>
<dbReference type="GO" id="GO:0006605">
    <property type="term" value="P:protein targeting"/>
    <property type="evidence" value="ECO:0007669"/>
    <property type="project" value="InterPro"/>
</dbReference>
<reference evidence="7 8" key="1">
    <citation type="journal article" date="2017" name="Curr. Biol.">
        <title>The Evolution of Venom by Co-option of Single-Copy Genes.</title>
        <authorList>
            <person name="Martinson E.O."/>
            <person name="Mrinalini"/>
            <person name="Kelkar Y.D."/>
            <person name="Chang C.H."/>
            <person name="Werren J.H."/>
        </authorList>
    </citation>
    <scope>NUCLEOTIDE SEQUENCE [LARGE SCALE GENOMIC DNA]</scope>
    <source>
        <strain evidence="7 8">Alberta</strain>
        <tissue evidence="7">Whole body</tissue>
    </source>
</reference>
<evidence type="ECO:0000259" key="6">
    <source>
        <dbReference type="PROSITE" id="PS51196"/>
    </source>
</evidence>
<organism evidence="7 8">
    <name type="scientific">Trichomalopsis sarcophagae</name>
    <dbReference type="NCBI Taxonomy" id="543379"/>
    <lineage>
        <taxon>Eukaryota</taxon>
        <taxon>Metazoa</taxon>
        <taxon>Ecdysozoa</taxon>
        <taxon>Arthropoda</taxon>
        <taxon>Hexapoda</taxon>
        <taxon>Insecta</taxon>
        <taxon>Pterygota</taxon>
        <taxon>Neoptera</taxon>
        <taxon>Endopterygota</taxon>
        <taxon>Hymenoptera</taxon>
        <taxon>Apocrita</taxon>
        <taxon>Proctotrupomorpha</taxon>
        <taxon>Chalcidoidea</taxon>
        <taxon>Pteromalidae</taxon>
        <taxon>Pteromalinae</taxon>
        <taxon>Trichomalopsis</taxon>
    </lineage>
</organism>
<name>A0A232FNJ7_9HYME</name>
<keyword evidence="4" id="KW-0812">Transmembrane</keyword>
<dbReference type="Gene3D" id="3.40.50.300">
    <property type="entry name" value="P-loop containing nucleotide triphosphate hydrolases"/>
    <property type="match status" value="2"/>
</dbReference>
<dbReference type="EMBL" id="NNAY01000002">
    <property type="protein sequence ID" value="OXU32294.1"/>
    <property type="molecule type" value="Genomic_DNA"/>
</dbReference>
<protein>
    <submittedName>
        <fullName evidence="7">Uncharacterized protein</fullName>
    </submittedName>
</protein>
<dbReference type="PANTHER" id="PTHR30612">
    <property type="entry name" value="SECA INNER MEMBRANE COMPONENT OF SEC PROTEIN SECRETION SYSTEM"/>
    <property type="match status" value="1"/>
</dbReference>
<dbReference type="PRINTS" id="PR00906">
    <property type="entry name" value="SECA"/>
</dbReference>
<dbReference type="InterPro" id="IPR011115">
    <property type="entry name" value="SecA_DEAD"/>
</dbReference>
<dbReference type="InterPro" id="IPR014001">
    <property type="entry name" value="Helicase_ATP-bd"/>
</dbReference>
<keyword evidence="1" id="KW-0813">Transport</keyword>
<comment type="caution">
    <text evidence="7">The sequence shown here is derived from an EMBL/GenBank/DDBJ whole genome shotgun (WGS) entry which is preliminary data.</text>
</comment>
<keyword evidence="8" id="KW-1185">Reference proteome</keyword>
<keyword evidence="1" id="KW-0653">Protein transport</keyword>
<gene>
    <name evidence="7" type="ORF">TSAR_007070</name>
</gene>
<feature type="region of interest" description="Disordered" evidence="3">
    <location>
        <begin position="1534"/>
        <end position="1556"/>
    </location>
</feature>
<evidence type="ECO:0000256" key="4">
    <source>
        <dbReference type="SAM" id="Phobius"/>
    </source>
</evidence>
<dbReference type="Proteomes" id="UP000215335">
    <property type="component" value="Unassembled WGS sequence"/>
</dbReference>
<dbReference type="PROSITE" id="PS51192">
    <property type="entry name" value="HELICASE_ATP_BIND_1"/>
    <property type="match status" value="1"/>
</dbReference>
<dbReference type="GO" id="GO:0006886">
    <property type="term" value="P:intracellular protein transport"/>
    <property type="evidence" value="ECO:0007669"/>
    <property type="project" value="InterPro"/>
</dbReference>
<keyword evidence="4" id="KW-1133">Transmembrane helix</keyword>
<dbReference type="Gene3D" id="3.90.1440.10">
    <property type="entry name" value="SecA, preprotein cross-linking domain"/>
    <property type="match status" value="1"/>
</dbReference>
<dbReference type="SMART" id="SM00957">
    <property type="entry name" value="SecA_DEAD"/>
    <property type="match status" value="1"/>
</dbReference>
<feature type="domain" description="Helicase ATP-binding" evidence="5">
    <location>
        <begin position="514"/>
        <end position="672"/>
    </location>
</feature>
<dbReference type="Pfam" id="PF07517">
    <property type="entry name" value="SecA_DEAD"/>
    <property type="match status" value="1"/>
</dbReference>
<dbReference type="STRING" id="543379.A0A232FNJ7"/>
<dbReference type="InterPro" id="IPR000185">
    <property type="entry name" value="SecA"/>
</dbReference>
<evidence type="ECO:0000256" key="3">
    <source>
        <dbReference type="SAM" id="MobiDB-lite"/>
    </source>
</evidence>
<dbReference type="OrthoDB" id="7663308at2759"/>
<dbReference type="GO" id="GO:0005524">
    <property type="term" value="F:ATP binding"/>
    <property type="evidence" value="ECO:0007669"/>
    <property type="project" value="InterPro"/>
</dbReference>
<dbReference type="PANTHER" id="PTHR30612:SF0">
    <property type="entry name" value="CHLOROPLAST PROTEIN-TRANSPORTING ATPASE"/>
    <property type="match status" value="1"/>
</dbReference>
<feature type="compositionally biased region" description="Basic and acidic residues" evidence="3">
    <location>
        <begin position="1540"/>
        <end position="1550"/>
    </location>
</feature>
<dbReference type="InterPro" id="IPR027417">
    <property type="entry name" value="P-loop_NTPase"/>
</dbReference>
<sequence length="1746" mass="199400">MSQSLSEKITTETLRKIASNEEYDEKEILCVAEYLVELYEYDFECQFGLITTEDPSKSYAFDKLKDVDVKEEPFFIIYNKGVKHWVCLAITYLHNSVVVLYKDSFGVQIPHNLRDVIGDCLKSERIRFDSHRGTEQSDESSSGPICLRNLQVLLKGLKSDFIKVPLIEKFQKVRFCTQYGVQNVKREFRLWLQKYLLSGLEEVATELVEDENYDDFKKILESFLETCLKVLKETYMLSSTYTSLLKSEAKKKDQDPRYEPDHKTIKALKDAKEKFYKNSEVQRSLKFNKDDFIDIEDGYRVYNLDIQERYPEQMQKFTKIFAVLAQAEMNEELEIALKKVSQMLGLDYEKIRVYFDQQKTARRPEFMRGDFTPPNVIAGLEKAVEAMKSKSKSVKDSVKVDSQDKKIKSWDLLLSELVLDAQIPNDDSTTADELEVQVKEIRESLPRIQQHYSSWSSRGIAEISMFANACKAEEKIFETDKIYEAIAVLDRANELATGGQRLRAPQILSVLVFLKSTASYHGKLCQIESGEGKTVIVSLLATMMILQGEKTVDVITSNAVLAQEGIESRKLFYALFGISVSINAPDKTYAQGPRKCYLADVVYGSISDFQFDYLRDTAEGLGTLSGRQFGRVILDEVDNMLVDNGRHIAKISSPFPGMENLKYIYLRIWSELLNVEYELMEDFQEKLNGFSDLKSAKEMAITEFIKIFDASMIGRMEERIKANLKDLDLKFVPTHCLKYAETMVPKWIGNAIRARYFINENEQYSIKETNGEYAIIPVDYSNTGVTLKNTVWSYGLHQFVQIKHNLRITPESLTSSCVSNYAYIGKYGNKIFGLTGTLGSKAEQDLLSSIYNVDYARVPTYKTKVFKELKGVVVPDEDWSFEVALLTMGMIRSTGRAVLIICKTIADLLVLEEQFKSMEEVPWDCKIQLKKFQDEETADVTRETVSPGDVIVATNIAGRGADFKTSKELEKNGGLHVCVGFCPDNERVREQAFFRTSRQGNAGSAQLVVRESEIKRLNIDTTNLNDIDFDEVKRRIDIIERERLSDIKYSKVDVLRYEDAVFSLFSDFCQELKNSNVITWGHSYLMKDLKEFWAFWLEDQNFEGKKYSLKEASFIFYKFKNHDKTRRIVDGNISQNPYYGVLQADFFLKNDEVEKAKASLINAICLSKNANVMFPAFLTLFDSTLEEKGPLLPSFRNFLAKVFASEAHNDEKTASFVTEILEYLTISLAGLSEEISFMENHYFNDDYNDDFKRVLIKPAKGKENLLVKHLAAKLTCLKVYRGNVEILLEALEGSDTYSICISKRITDYLKNFKPDTKEEKQTKDLITDAELTELGSKGLKTVYGLKKIAKVSDSELEKTKSQILGGLALIARATAFPPLTFAVANVVSCMVAEAIASVVLAIFKETNNIDDMLLKAQYLKGKSLNYIVSLMVSGTLSYDVCIKVFLRMIRCYRESYYLLEHSSDNSRLLKSVNSTQISKDVKAVENYGEYGTAGWTKKIRVPEAMATYFFESEVGNTIIASLVDFIVDKQSNGPENANGVKDKTKPDKSSKKMSFFQPANSSQNISKIESYLSSVLPKRFGGAYEEVRNQFPNGEGFVVVNLVPSEICYKDSPYSAIPRPRIPAIVMLDRDHRGLQKLRFNAGNEIEIKKKKKKSSNAYCKMQQELLEKGEFWMALRNEVAEILAVSKFYELNVQDFANYTMPIIQMLQYCKDESIPDVPNGHLINSEQYCNILKHFKLKHEAFYM</sequence>
<evidence type="ECO:0000256" key="1">
    <source>
        <dbReference type="ARBA" id="ARBA00022927"/>
    </source>
</evidence>
<keyword evidence="2" id="KW-0811">Translocation</keyword>
<feature type="transmembrane region" description="Helical" evidence="4">
    <location>
        <begin position="1424"/>
        <end position="1446"/>
    </location>
</feature>
<evidence type="ECO:0000313" key="7">
    <source>
        <dbReference type="EMBL" id="OXU32294.1"/>
    </source>
</evidence>
<evidence type="ECO:0000313" key="8">
    <source>
        <dbReference type="Proteomes" id="UP000215335"/>
    </source>
</evidence>
<dbReference type="InterPro" id="IPR014018">
    <property type="entry name" value="SecA_motor_DEAD"/>
</dbReference>
<dbReference type="GO" id="GO:0017038">
    <property type="term" value="P:protein import"/>
    <property type="evidence" value="ECO:0007669"/>
    <property type="project" value="InterPro"/>
</dbReference>
<dbReference type="InterPro" id="IPR036670">
    <property type="entry name" value="SecA_X-link_sf"/>
</dbReference>
<dbReference type="SUPFAM" id="SSF52540">
    <property type="entry name" value="P-loop containing nucleoside triphosphate hydrolases"/>
    <property type="match status" value="2"/>
</dbReference>
<dbReference type="PROSITE" id="PS51196">
    <property type="entry name" value="SECA_MOTOR_DEAD"/>
    <property type="match status" value="1"/>
</dbReference>
<dbReference type="SUPFAM" id="SSF81767">
    <property type="entry name" value="Pre-protein crosslinking domain of SecA"/>
    <property type="match status" value="1"/>
</dbReference>
<evidence type="ECO:0000256" key="2">
    <source>
        <dbReference type="ARBA" id="ARBA00023010"/>
    </source>
</evidence>
<dbReference type="GO" id="GO:0016020">
    <property type="term" value="C:membrane"/>
    <property type="evidence" value="ECO:0007669"/>
    <property type="project" value="InterPro"/>
</dbReference>
<keyword evidence="4" id="KW-0472">Membrane</keyword>
<accession>A0A232FNJ7</accession>
<feature type="transmembrane region" description="Helical" evidence="4">
    <location>
        <begin position="1379"/>
        <end position="1403"/>
    </location>
</feature>